<sequence length="195" mass="22166">MEDYRKMAEANQRRGREIIAETQLVESWEAIGAQANLIGSLSTGLMMKKLDIDMHVYTDTLSIKESFRAAARIASHPGIVRMEYTNLIDTEEECIEWHAAYRDRDGRMWKMDMIHIRRGSAYDGFAERMASRIGAVLTEETRDAILRLKYETPDTESVIGAEYYAAVLSGGVRDYAGLTAWREAHRGDSLIGWLP</sequence>
<dbReference type="Proteomes" id="UP000030889">
    <property type="component" value="Unassembled WGS sequence"/>
</dbReference>
<dbReference type="EMBL" id="JRGF01000003">
    <property type="protein sequence ID" value="KHE42645.1"/>
    <property type="molecule type" value="Genomic_DNA"/>
</dbReference>
<evidence type="ECO:0008006" key="3">
    <source>
        <dbReference type="Google" id="ProtNLM"/>
    </source>
</evidence>
<comment type="caution">
    <text evidence="1">The sequence shown here is derived from an EMBL/GenBank/DDBJ whole genome shotgun (WGS) entry which is preliminary data.</text>
</comment>
<proteinExistence type="predicted"/>
<accession>A0ABR4YK60</accession>
<organism evidence="1 2">
    <name type="scientific">Alistipes inops</name>
    <dbReference type="NCBI Taxonomy" id="1501391"/>
    <lineage>
        <taxon>Bacteria</taxon>
        <taxon>Pseudomonadati</taxon>
        <taxon>Bacteroidota</taxon>
        <taxon>Bacteroidia</taxon>
        <taxon>Bacteroidales</taxon>
        <taxon>Rikenellaceae</taxon>
        <taxon>Alistipes</taxon>
    </lineage>
</organism>
<name>A0ABR4YK60_9BACT</name>
<evidence type="ECO:0000313" key="1">
    <source>
        <dbReference type="EMBL" id="KHE42645.1"/>
    </source>
</evidence>
<evidence type="ECO:0000313" key="2">
    <source>
        <dbReference type="Proteomes" id="UP000030889"/>
    </source>
</evidence>
<keyword evidence="2" id="KW-1185">Reference proteome</keyword>
<reference evidence="1 2" key="1">
    <citation type="submission" date="2014-09" db="EMBL/GenBank/DDBJ databases">
        <title>Alistipes sp. 627, sp. nov., a novel member of the family Rikenellaceae isolated from human faeces.</title>
        <authorList>
            <person name="Shkoporov A.N."/>
            <person name="Chaplin A.V."/>
            <person name="Motuzova O.V."/>
            <person name="Kafarskaia L.I."/>
            <person name="Khokhlova E.V."/>
            <person name="Efimov B.A."/>
        </authorList>
    </citation>
    <scope>NUCLEOTIDE SEQUENCE [LARGE SCALE GENOMIC DNA]</scope>
    <source>
        <strain evidence="1 2">627</strain>
    </source>
</reference>
<dbReference type="RefSeq" id="WP_035472217.1">
    <property type="nucleotide sequence ID" value="NZ_JRGF01000003.1"/>
</dbReference>
<gene>
    <name evidence="1" type="ORF">LG35_03380</name>
</gene>
<protein>
    <recommendedName>
        <fullName evidence="3">Phosphoglycerate mutase family protein</fullName>
    </recommendedName>
</protein>